<organism evidence="1 2">
    <name type="scientific">Pistacia atlantica</name>
    <dbReference type="NCBI Taxonomy" id="434234"/>
    <lineage>
        <taxon>Eukaryota</taxon>
        <taxon>Viridiplantae</taxon>
        <taxon>Streptophyta</taxon>
        <taxon>Embryophyta</taxon>
        <taxon>Tracheophyta</taxon>
        <taxon>Spermatophyta</taxon>
        <taxon>Magnoliopsida</taxon>
        <taxon>eudicotyledons</taxon>
        <taxon>Gunneridae</taxon>
        <taxon>Pentapetalae</taxon>
        <taxon>rosids</taxon>
        <taxon>malvids</taxon>
        <taxon>Sapindales</taxon>
        <taxon>Anacardiaceae</taxon>
        <taxon>Pistacia</taxon>
    </lineage>
</organism>
<keyword evidence="2" id="KW-1185">Reference proteome</keyword>
<gene>
    <name evidence="1" type="ORF">Patl1_07393</name>
</gene>
<evidence type="ECO:0000313" key="2">
    <source>
        <dbReference type="Proteomes" id="UP001164250"/>
    </source>
</evidence>
<comment type="caution">
    <text evidence="1">The sequence shown here is derived from an EMBL/GenBank/DDBJ whole genome shotgun (WGS) entry which is preliminary data.</text>
</comment>
<reference evidence="2" key="1">
    <citation type="journal article" date="2023" name="G3 (Bethesda)">
        <title>Genome assembly and association tests identify interacting loci associated with vigor, precocity, and sex in interspecific pistachio rootstocks.</title>
        <authorList>
            <person name="Palmer W."/>
            <person name="Jacygrad E."/>
            <person name="Sagayaradj S."/>
            <person name="Cavanaugh K."/>
            <person name="Han R."/>
            <person name="Bertier L."/>
            <person name="Beede B."/>
            <person name="Kafkas S."/>
            <person name="Golino D."/>
            <person name="Preece J."/>
            <person name="Michelmore R."/>
        </authorList>
    </citation>
    <scope>NUCLEOTIDE SEQUENCE [LARGE SCALE GENOMIC DNA]</scope>
</reference>
<protein>
    <submittedName>
        <fullName evidence="1">Uncharacterized protein</fullName>
    </submittedName>
</protein>
<name>A0ACC1AL23_9ROSI</name>
<proteinExistence type="predicted"/>
<dbReference type="EMBL" id="CM047906">
    <property type="protein sequence ID" value="KAJ0087269.1"/>
    <property type="molecule type" value="Genomic_DNA"/>
</dbReference>
<evidence type="ECO:0000313" key="1">
    <source>
        <dbReference type="EMBL" id="KAJ0087269.1"/>
    </source>
</evidence>
<dbReference type="Proteomes" id="UP001164250">
    <property type="component" value="Chromosome 10"/>
</dbReference>
<accession>A0ACC1AL23</accession>
<sequence>MARIVADGVAWFWLSWSLQSSAEKNPAWLDAAICVSNPCSLDNGPSSGKVSKGATGRLLKRCTAHVYISRLIQDLKIPEKKQKLSLQPNQVQMEFILTNDITCTTAEEIQVKLEVVFFSTRGFIKISNRILRHLEQTLGRSRVSISCLCRLEVLGEKLITTLIPIQIA</sequence>